<protein>
    <submittedName>
        <fullName evidence="1">Uncharacterized protein</fullName>
    </submittedName>
</protein>
<keyword evidence="2" id="KW-1185">Reference proteome</keyword>
<evidence type="ECO:0000313" key="1">
    <source>
        <dbReference type="EMBL" id="GFO45317.1"/>
    </source>
</evidence>
<dbReference type="Proteomes" id="UP000735302">
    <property type="component" value="Unassembled WGS sequence"/>
</dbReference>
<sequence>MSRRGEDALHRGSSWCCLFGQQEESGLVLSPSTSWSPFKIFMVISSKGPAEVADRSPFKIQSELKSILVNETNEVTKRNSGDLVVELKSND</sequence>
<dbReference type="EMBL" id="BLXT01008051">
    <property type="protein sequence ID" value="GFO45317.1"/>
    <property type="molecule type" value="Genomic_DNA"/>
</dbReference>
<name>A0AAV4DLY6_9GAST</name>
<dbReference type="AlphaFoldDB" id="A0AAV4DLY6"/>
<organism evidence="1 2">
    <name type="scientific">Plakobranchus ocellatus</name>
    <dbReference type="NCBI Taxonomy" id="259542"/>
    <lineage>
        <taxon>Eukaryota</taxon>
        <taxon>Metazoa</taxon>
        <taxon>Spiralia</taxon>
        <taxon>Lophotrochozoa</taxon>
        <taxon>Mollusca</taxon>
        <taxon>Gastropoda</taxon>
        <taxon>Heterobranchia</taxon>
        <taxon>Euthyneura</taxon>
        <taxon>Panpulmonata</taxon>
        <taxon>Sacoglossa</taxon>
        <taxon>Placobranchoidea</taxon>
        <taxon>Plakobranchidae</taxon>
        <taxon>Plakobranchus</taxon>
    </lineage>
</organism>
<reference evidence="1 2" key="1">
    <citation type="journal article" date="2021" name="Elife">
        <title>Chloroplast acquisition without the gene transfer in kleptoplastic sea slugs, Plakobranchus ocellatus.</title>
        <authorList>
            <person name="Maeda T."/>
            <person name="Takahashi S."/>
            <person name="Yoshida T."/>
            <person name="Shimamura S."/>
            <person name="Takaki Y."/>
            <person name="Nagai Y."/>
            <person name="Toyoda A."/>
            <person name="Suzuki Y."/>
            <person name="Arimoto A."/>
            <person name="Ishii H."/>
            <person name="Satoh N."/>
            <person name="Nishiyama T."/>
            <person name="Hasebe M."/>
            <person name="Maruyama T."/>
            <person name="Minagawa J."/>
            <person name="Obokata J."/>
            <person name="Shigenobu S."/>
        </authorList>
    </citation>
    <scope>NUCLEOTIDE SEQUENCE [LARGE SCALE GENOMIC DNA]</scope>
</reference>
<accession>A0AAV4DLY6</accession>
<proteinExistence type="predicted"/>
<gene>
    <name evidence="1" type="ORF">PoB_007182200</name>
</gene>
<comment type="caution">
    <text evidence="1">The sequence shown here is derived from an EMBL/GenBank/DDBJ whole genome shotgun (WGS) entry which is preliminary data.</text>
</comment>
<evidence type="ECO:0000313" key="2">
    <source>
        <dbReference type="Proteomes" id="UP000735302"/>
    </source>
</evidence>